<evidence type="ECO:0000313" key="1">
    <source>
        <dbReference type="EMBL" id="CCC94898.1"/>
    </source>
</evidence>
<protein>
    <submittedName>
        <fullName evidence="1">Uncharacterized protein</fullName>
    </submittedName>
</protein>
<gene>
    <name evidence="1" type="ORF">TCIL3000_11_2920</name>
</gene>
<organism evidence="1">
    <name type="scientific">Trypanosoma congolense (strain IL3000)</name>
    <dbReference type="NCBI Taxonomy" id="1068625"/>
    <lineage>
        <taxon>Eukaryota</taxon>
        <taxon>Discoba</taxon>
        <taxon>Euglenozoa</taxon>
        <taxon>Kinetoplastea</taxon>
        <taxon>Metakinetoplastina</taxon>
        <taxon>Trypanosomatida</taxon>
        <taxon>Trypanosomatidae</taxon>
        <taxon>Trypanosoma</taxon>
        <taxon>Nannomonas</taxon>
    </lineage>
</organism>
<name>G0UZS9_TRYCI</name>
<sequence>MVAVTKKQSKKKRQHQYRWATPDFFPSLIFAHSPLPSLSVQQFLHGIKWVNIQNCMRKVEHTKRESHGEGKNERKEPFLRVPNSFSPIHSFRSSSLIAVPSRFLAVHIEIRRSLPPPNHKWM</sequence>
<reference evidence="1" key="1">
    <citation type="journal article" date="2012" name="Proc. Natl. Acad. Sci. U.S.A.">
        <title>Antigenic diversity is generated by distinct evolutionary mechanisms in African trypanosome species.</title>
        <authorList>
            <person name="Jackson A.P."/>
            <person name="Berry A."/>
            <person name="Aslett M."/>
            <person name="Allison H.C."/>
            <person name="Burton P."/>
            <person name="Vavrova-Anderson J."/>
            <person name="Brown R."/>
            <person name="Browne H."/>
            <person name="Corton N."/>
            <person name="Hauser H."/>
            <person name="Gamble J."/>
            <person name="Gilderthorp R."/>
            <person name="Marcello L."/>
            <person name="McQuillan J."/>
            <person name="Otto T.D."/>
            <person name="Quail M.A."/>
            <person name="Sanders M.J."/>
            <person name="van Tonder A."/>
            <person name="Ginger M.L."/>
            <person name="Field M.C."/>
            <person name="Barry J.D."/>
            <person name="Hertz-Fowler C."/>
            <person name="Berriman M."/>
        </authorList>
    </citation>
    <scope>NUCLEOTIDE SEQUENCE</scope>
    <source>
        <strain evidence="1">IL3000</strain>
    </source>
</reference>
<proteinExistence type="predicted"/>
<dbReference type="AlphaFoldDB" id="G0UZS9"/>
<dbReference type="EMBL" id="HE575324">
    <property type="protein sequence ID" value="CCC94898.1"/>
    <property type="molecule type" value="Genomic_DNA"/>
</dbReference>
<accession>G0UZS9</accession>